<protein>
    <submittedName>
        <fullName evidence="6">Transcriptional regulator, TetR family</fullName>
    </submittedName>
</protein>
<dbReference type="PRINTS" id="PR00455">
    <property type="entry name" value="HTHTETR"/>
</dbReference>
<sequence length="211" mass="22808">MPSRPLRRDAELNRARILTAARELFVERGNDVGVEEIARRAGVGMGTLYRRFPNKDALIEAILRSTVDDIRELAVEVAATEPPASALHCFVVRVLAADPCHGAFLAQRLWSGRTAERMIAEVVPSVAAMLAAAQRAGTVRSDVVLADLLVLMRSLRLVVDLTERVAPGSWRRSLEIILAGFRPDSRNGELPVPVPAYAALAGAGETPPSVD</sequence>
<evidence type="ECO:0000313" key="7">
    <source>
        <dbReference type="Proteomes" id="UP000032545"/>
    </source>
</evidence>
<dbReference type="InterPro" id="IPR036271">
    <property type="entry name" value="Tet_transcr_reg_TetR-rel_C_sf"/>
</dbReference>
<dbReference type="InterPro" id="IPR001647">
    <property type="entry name" value="HTH_TetR"/>
</dbReference>
<dbReference type="Pfam" id="PF00440">
    <property type="entry name" value="TetR_N"/>
    <property type="match status" value="1"/>
</dbReference>
<dbReference type="GO" id="GO:0000976">
    <property type="term" value="F:transcription cis-regulatory region binding"/>
    <property type="evidence" value="ECO:0007669"/>
    <property type="project" value="TreeGrafter"/>
</dbReference>
<dbReference type="PATRIC" id="fig|1502723.3.peg.2908"/>
<dbReference type="PROSITE" id="PS50977">
    <property type="entry name" value="HTH_TETR_2"/>
    <property type="match status" value="1"/>
</dbReference>
<dbReference type="SUPFAM" id="SSF46689">
    <property type="entry name" value="Homeodomain-like"/>
    <property type="match status" value="1"/>
</dbReference>
<dbReference type="Gene3D" id="1.10.357.10">
    <property type="entry name" value="Tetracycline Repressor, domain 2"/>
    <property type="match status" value="1"/>
</dbReference>
<evidence type="ECO:0000256" key="3">
    <source>
        <dbReference type="ARBA" id="ARBA00023163"/>
    </source>
</evidence>
<evidence type="ECO:0000256" key="4">
    <source>
        <dbReference type="PROSITE-ProRule" id="PRU00335"/>
    </source>
</evidence>
<gene>
    <name evidence="6" type="ORF">FF36_03470</name>
</gene>
<reference evidence="6 7" key="2">
    <citation type="journal article" date="2016" name="Genome Announc.">
        <title>Permanent Draft Genome Sequences for Two Variants of Frankia sp. Strain CpI1, the First Frankia Strain Isolated from Root Nodules of Comptonia peregrina.</title>
        <authorList>
            <person name="Oshone R."/>
            <person name="Hurst S.G.IV."/>
            <person name="Abebe-Akele F."/>
            <person name="Simpson S."/>
            <person name="Morris K."/>
            <person name="Thomas W.K."/>
            <person name="Tisa L.S."/>
        </authorList>
    </citation>
    <scope>NUCLEOTIDE SEQUENCE [LARGE SCALE GENOMIC DNA]</scope>
    <source>
        <strain evidence="7">CpI1-S</strain>
    </source>
</reference>
<dbReference type="PANTHER" id="PTHR30055">
    <property type="entry name" value="HTH-TYPE TRANSCRIPTIONAL REGULATOR RUTR"/>
    <property type="match status" value="1"/>
</dbReference>
<feature type="DNA-binding region" description="H-T-H motif" evidence="4">
    <location>
        <begin position="33"/>
        <end position="52"/>
    </location>
</feature>
<keyword evidence="3" id="KW-0804">Transcription</keyword>
<dbReference type="PANTHER" id="PTHR30055:SF234">
    <property type="entry name" value="HTH-TYPE TRANSCRIPTIONAL REGULATOR BETI"/>
    <property type="match status" value="1"/>
</dbReference>
<dbReference type="InterPro" id="IPR009057">
    <property type="entry name" value="Homeodomain-like_sf"/>
</dbReference>
<dbReference type="GO" id="GO:0003700">
    <property type="term" value="F:DNA-binding transcription factor activity"/>
    <property type="evidence" value="ECO:0007669"/>
    <property type="project" value="TreeGrafter"/>
</dbReference>
<dbReference type="Proteomes" id="UP000032545">
    <property type="component" value="Unassembled WGS sequence"/>
</dbReference>
<dbReference type="Pfam" id="PF21597">
    <property type="entry name" value="TetR_C_43"/>
    <property type="match status" value="1"/>
</dbReference>
<dbReference type="EMBL" id="JYFN01000026">
    <property type="protein sequence ID" value="KJE22207.1"/>
    <property type="molecule type" value="Genomic_DNA"/>
</dbReference>
<organism evidence="6 7">
    <name type="scientific">Frankia torreyi</name>
    <dbReference type="NCBI Taxonomy" id="1856"/>
    <lineage>
        <taxon>Bacteria</taxon>
        <taxon>Bacillati</taxon>
        <taxon>Actinomycetota</taxon>
        <taxon>Actinomycetes</taxon>
        <taxon>Frankiales</taxon>
        <taxon>Frankiaceae</taxon>
        <taxon>Frankia</taxon>
    </lineage>
</organism>
<dbReference type="SUPFAM" id="SSF48498">
    <property type="entry name" value="Tetracyclin repressor-like, C-terminal domain"/>
    <property type="match status" value="1"/>
</dbReference>
<feature type="domain" description="HTH tetR-type" evidence="5">
    <location>
        <begin position="11"/>
        <end position="70"/>
    </location>
</feature>
<proteinExistence type="predicted"/>
<evidence type="ECO:0000259" key="5">
    <source>
        <dbReference type="PROSITE" id="PS50977"/>
    </source>
</evidence>
<reference evidence="7" key="1">
    <citation type="submission" date="2015-02" db="EMBL/GenBank/DDBJ databases">
        <title>Draft Genome of Frankia sp. CpI1-S.</title>
        <authorList>
            <person name="Oshone R.T."/>
            <person name="Ngom M."/>
            <person name="Ghodhbane-Gtari F."/>
            <person name="Gtari M."/>
            <person name="Morris K."/>
            <person name="Thomas K."/>
            <person name="Sen A."/>
            <person name="Tisa L.S."/>
        </authorList>
    </citation>
    <scope>NUCLEOTIDE SEQUENCE [LARGE SCALE GENOMIC DNA]</scope>
    <source>
        <strain evidence="7">CpI1-S</strain>
    </source>
</reference>
<dbReference type="OrthoDB" id="9795011at2"/>
<dbReference type="RefSeq" id="WP_082121982.1">
    <property type="nucleotide sequence ID" value="NZ_JYFN01000026.1"/>
</dbReference>
<dbReference type="InterPro" id="IPR049445">
    <property type="entry name" value="TetR_SbtR-like_C"/>
</dbReference>
<keyword evidence="1" id="KW-0805">Transcription regulation</keyword>
<dbReference type="AlphaFoldDB" id="A0A0D8BFM0"/>
<keyword evidence="2 4" id="KW-0238">DNA-binding</keyword>
<evidence type="ECO:0000256" key="2">
    <source>
        <dbReference type="ARBA" id="ARBA00023125"/>
    </source>
</evidence>
<dbReference type="InterPro" id="IPR050109">
    <property type="entry name" value="HTH-type_TetR-like_transc_reg"/>
</dbReference>
<evidence type="ECO:0000313" key="6">
    <source>
        <dbReference type="EMBL" id="KJE22207.1"/>
    </source>
</evidence>
<accession>A0A0D8BFM0</accession>
<comment type="caution">
    <text evidence="6">The sequence shown here is derived from an EMBL/GenBank/DDBJ whole genome shotgun (WGS) entry which is preliminary data.</text>
</comment>
<evidence type="ECO:0000256" key="1">
    <source>
        <dbReference type="ARBA" id="ARBA00023015"/>
    </source>
</evidence>
<keyword evidence="7" id="KW-1185">Reference proteome</keyword>
<name>A0A0D8BFM0_9ACTN</name>